<accession>A0ABY5LDK8</accession>
<organism evidence="1 2">
    <name type="scientific">Sphingomonas qomolangmaensis</name>
    <dbReference type="NCBI Taxonomy" id="2918765"/>
    <lineage>
        <taxon>Bacteria</taxon>
        <taxon>Pseudomonadati</taxon>
        <taxon>Pseudomonadota</taxon>
        <taxon>Alphaproteobacteria</taxon>
        <taxon>Sphingomonadales</taxon>
        <taxon>Sphingomonadaceae</taxon>
        <taxon>Sphingomonas</taxon>
    </lineage>
</organism>
<keyword evidence="2" id="KW-1185">Reference proteome</keyword>
<protein>
    <submittedName>
        <fullName evidence="1">Uncharacterized protein</fullName>
    </submittedName>
</protein>
<dbReference type="RefSeq" id="WP_256507640.1">
    <property type="nucleotide sequence ID" value="NZ_CP101740.1"/>
</dbReference>
<proteinExistence type="predicted"/>
<dbReference type="EMBL" id="CP101740">
    <property type="protein sequence ID" value="UUL83804.1"/>
    <property type="molecule type" value="Genomic_DNA"/>
</dbReference>
<evidence type="ECO:0000313" key="2">
    <source>
        <dbReference type="Proteomes" id="UP001058533"/>
    </source>
</evidence>
<evidence type="ECO:0000313" key="1">
    <source>
        <dbReference type="EMBL" id="UUL83804.1"/>
    </source>
</evidence>
<reference evidence="1" key="1">
    <citation type="submission" date="2022-07" db="EMBL/GenBank/DDBJ databases">
        <title>Sphingomonas sp. nov., a novel bacterium isolated from the north slope of the Mount Everest.</title>
        <authorList>
            <person name="Cui X."/>
            <person name="Liu Y."/>
        </authorList>
    </citation>
    <scope>NUCLEOTIDE SEQUENCE</scope>
    <source>
        <strain evidence="1">S5-59</strain>
    </source>
</reference>
<gene>
    <name evidence="1" type="ORF">NMP03_06310</name>
</gene>
<sequence length="239" mass="25868">MALPVFPLKNFDESRSEYVVALLVSRVRASVEDPGVSPGFYLIEKPISDAIDAAKLASGFATGVHRGAKARYAVMQEDFRRDYAALRQLFSAELGAAFGHALAAGFDEWLRRPIVELNPTGLTPDSIAAARRMIEMFEAERFLQMIGLVDSIVKAGALLETLALGADELFELLAGEGTSWARTVLLETDPQRQGEMLGRPVGVALFEVVRMIVEPPALDAMHMLGVLAPTAAEKQAIGI</sequence>
<dbReference type="Proteomes" id="UP001058533">
    <property type="component" value="Chromosome"/>
</dbReference>
<name>A0ABY5LDK8_9SPHN</name>